<keyword evidence="9" id="KW-0638">Presynaptic neurotoxin</keyword>
<dbReference type="GO" id="GO:0006887">
    <property type="term" value="P:exocytosis"/>
    <property type="evidence" value="ECO:0007669"/>
    <property type="project" value="UniProtKB-KW"/>
</dbReference>
<feature type="chain" id="PRO_5036469247" description="Ankyrin repeat protein" evidence="13">
    <location>
        <begin position="18"/>
        <end position="459"/>
    </location>
</feature>
<evidence type="ECO:0000256" key="13">
    <source>
        <dbReference type="SAM" id="SignalP"/>
    </source>
</evidence>
<sequence>MLVLLGIFLGVYSAAFAEDLNLEEDIDKPDFKNKMKRDIISIVDLLLQLNSEKYVIVVNVIMTAILGQRSSLAGSCKDITTWKQKRYTKALEMYFEIVYDRTQSLGECHFKTLLAKESSALVLIKLEKYDEALLIYYDVFDKLKRALGESHLKVLTVLANIAGALNNKGEREEAYKIYTDVYQKFKMTLGEKCKESLRVKHNIGLIHFSNGKLKEALEVLQEVHEGYNHIFGPNHEDTEETTVWSLKNQLHWLNLENRSSITDLNNLKKIETTAKNNTVESILGYEKRWPLHHAAKNDFVVGVKLLLRAGASYCEKDCNGKTPLQLTSNEENRHWLNLTKRLFRCVRNGNNFNIWEYIAVINAKDRNGYSPLHWIAFHGNQSALRQILEVGVDITHVSNKGNTALHSAVSKGHRDILEIMLQQAKGSELKKLLNTRTTISGSGALHVAAQMGHLEIVKC</sequence>
<keyword evidence="6" id="KW-0800">Toxin</keyword>
<dbReference type="PANTHER" id="PTHR24123">
    <property type="entry name" value="ANKYRIN REPEAT-CONTAINING"/>
    <property type="match status" value="1"/>
</dbReference>
<evidence type="ECO:0000256" key="7">
    <source>
        <dbReference type="ARBA" id="ARBA00022699"/>
    </source>
</evidence>
<keyword evidence="3" id="KW-0268">Exocytosis</keyword>
<dbReference type="InterPro" id="IPR036770">
    <property type="entry name" value="Ankyrin_rpt-contain_sf"/>
</dbReference>
<dbReference type="Pfam" id="PF00023">
    <property type="entry name" value="Ank"/>
    <property type="match status" value="1"/>
</dbReference>
<evidence type="ECO:0000256" key="6">
    <source>
        <dbReference type="ARBA" id="ARBA00022656"/>
    </source>
</evidence>
<name>A0A8X6FFW5_TRICU</name>
<dbReference type="PROSITE" id="PS50088">
    <property type="entry name" value="ANK_REPEAT"/>
    <property type="match status" value="3"/>
</dbReference>
<dbReference type="Gene3D" id="1.25.40.10">
    <property type="entry name" value="Tetratricopeptide repeat domain"/>
    <property type="match status" value="1"/>
</dbReference>
<dbReference type="GO" id="GO:0005576">
    <property type="term" value="C:extracellular region"/>
    <property type="evidence" value="ECO:0007669"/>
    <property type="project" value="UniProtKB-SubCell"/>
</dbReference>
<keyword evidence="8" id="KW-0677">Repeat</keyword>
<dbReference type="InterPro" id="IPR002110">
    <property type="entry name" value="Ankyrin_rpt"/>
</dbReference>
<keyword evidence="11" id="KW-1053">Target membrane</keyword>
<keyword evidence="4" id="KW-0964">Secreted</keyword>
<evidence type="ECO:0000256" key="4">
    <source>
        <dbReference type="ARBA" id="ARBA00022525"/>
    </source>
</evidence>
<feature type="repeat" description="ANK" evidence="12">
    <location>
        <begin position="367"/>
        <end position="399"/>
    </location>
</feature>
<gene>
    <name evidence="14" type="ORF">TNCT_640981</name>
</gene>
<feature type="repeat" description="ANK" evidence="12">
    <location>
        <begin position="400"/>
        <end position="422"/>
    </location>
</feature>
<dbReference type="SUPFAM" id="SSF48403">
    <property type="entry name" value="Ankyrin repeat"/>
    <property type="match status" value="1"/>
</dbReference>
<dbReference type="GO" id="GO:0044231">
    <property type="term" value="C:host cell presynaptic membrane"/>
    <property type="evidence" value="ECO:0007669"/>
    <property type="project" value="UniProtKB-KW"/>
</dbReference>
<comment type="subcellular location">
    <subcellularLocation>
        <location evidence="2">Secreted</location>
    </subcellularLocation>
    <subcellularLocation>
        <location evidence="1">Target cell membrane</location>
    </subcellularLocation>
</comment>
<organism evidence="14 15">
    <name type="scientific">Trichonephila clavata</name>
    <name type="common">Joro spider</name>
    <name type="synonym">Nephila clavata</name>
    <dbReference type="NCBI Taxonomy" id="2740835"/>
    <lineage>
        <taxon>Eukaryota</taxon>
        <taxon>Metazoa</taxon>
        <taxon>Ecdysozoa</taxon>
        <taxon>Arthropoda</taxon>
        <taxon>Chelicerata</taxon>
        <taxon>Arachnida</taxon>
        <taxon>Araneae</taxon>
        <taxon>Araneomorphae</taxon>
        <taxon>Entelegynae</taxon>
        <taxon>Araneoidea</taxon>
        <taxon>Nephilidae</taxon>
        <taxon>Trichonephila</taxon>
    </lineage>
</organism>
<dbReference type="OrthoDB" id="10012027at2759"/>
<dbReference type="Pfam" id="PF13374">
    <property type="entry name" value="TPR_10"/>
    <property type="match status" value="2"/>
</dbReference>
<dbReference type="Gene3D" id="1.25.40.20">
    <property type="entry name" value="Ankyrin repeat-containing domain"/>
    <property type="match status" value="2"/>
</dbReference>
<protein>
    <recommendedName>
        <fullName evidence="16">Ankyrin repeat protein</fullName>
    </recommendedName>
</protein>
<keyword evidence="5" id="KW-1052">Target cell membrane</keyword>
<evidence type="ECO:0000256" key="9">
    <source>
        <dbReference type="ARBA" id="ARBA00023028"/>
    </source>
</evidence>
<keyword evidence="13" id="KW-0732">Signal</keyword>
<keyword evidence="11" id="KW-0472">Membrane</keyword>
<accession>A0A8X6FFW5</accession>
<evidence type="ECO:0008006" key="16">
    <source>
        <dbReference type="Google" id="ProtNLM"/>
    </source>
</evidence>
<dbReference type="GO" id="GO:0090729">
    <property type="term" value="F:toxin activity"/>
    <property type="evidence" value="ECO:0007669"/>
    <property type="project" value="UniProtKB-KW"/>
</dbReference>
<dbReference type="Pfam" id="PF12796">
    <property type="entry name" value="Ank_2"/>
    <property type="match status" value="1"/>
</dbReference>
<dbReference type="PROSITE" id="PS50297">
    <property type="entry name" value="ANK_REP_REGION"/>
    <property type="match status" value="3"/>
</dbReference>
<evidence type="ECO:0000256" key="5">
    <source>
        <dbReference type="ARBA" id="ARBA00022537"/>
    </source>
</evidence>
<proteinExistence type="predicted"/>
<evidence type="ECO:0000256" key="3">
    <source>
        <dbReference type="ARBA" id="ARBA00022483"/>
    </source>
</evidence>
<evidence type="ECO:0000256" key="1">
    <source>
        <dbReference type="ARBA" id="ARBA00004175"/>
    </source>
</evidence>
<keyword evidence="15" id="KW-1185">Reference proteome</keyword>
<dbReference type="AlphaFoldDB" id="A0A8X6FFW5"/>
<evidence type="ECO:0000256" key="11">
    <source>
        <dbReference type="ARBA" id="ARBA00023298"/>
    </source>
</evidence>
<evidence type="ECO:0000256" key="2">
    <source>
        <dbReference type="ARBA" id="ARBA00004613"/>
    </source>
</evidence>
<keyword evidence="7" id="KW-0528">Neurotoxin</keyword>
<reference evidence="14" key="1">
    <citation type="submission" date="2020-07" db="EMBL/GenBank/DDBJ databases">
        <title>Multicomponent nature underlies the extraordinary mechanical properties of spider dragline silk.</title>
        <authorList>
            <person name="Kono N."/>
            <person name="Nakamura H."/>
            <person name="Mori M."/>
            <person name="Yoshida Y."/>
            <person name="Ohtoshi R."/>
            <person name="Malay A.D."/>
            <person name="Moran D.A.P."/>
            <person name="Tomita M."/>
            <person name="Numata K."/>
            <person name="Arakawa K."/>
        </authorList>
    </citation>
    <scope>NUCLEOTIDE SEQUENCE</scope>
</reference>
<dbReference type="Proteomes" id="UP000887116">
    <property type="component" value="Unassembled WGS sequence"/>
</dbReference>
<evidence type="ECO:0000256" key="10">
    <source>
        <dbReference type="ARBA" id="ARBA00023043"/>
    </source>
</evidence>
<dbReference type="EMBL" id="BMAO01012033">
    <property type="protein sequence ID" value="GFQ78507.1"/>
    <property type="molecule type" value="Genomic_DNA"/>
</dbReference>
<dbReference type="InterPro" id="IPR011990">
    <property type="entry name" value="TPR-like_helical_dom_sf"/>
</dbReference>
<evidence type="ECO:0000313" key="14">
    <source>
        <dbReference type="EMBL" id="GFQ78507.1"/>
    </source>
</evidence>
<dbReference type="SMART" id="SM00248">
    <property type="entry name" value="ANK"/>
    <property type="match status" value="3"/>
</dbReference>
<dbReference type="InterPro" id="IPR051165">
    <property type="entry name" value="Multifunctional_ANK_Repeat"/>
</dbReference>
<keyword evidence="10 12" id="KW-0040">ANK repeat</keyword>
<dbReference type="GO" id="GO:0044218">
    <property type="term" value="C:other organism cell membrane"/>
    <property type="evidence" value="ECO:0007669"/>
    <property type="project" value="UniProtKB-KW"/>
</dbReference>
<dbReference type="SUPFAM" id="SSF48452">
    <property type="entry name" value="TPR-like"/>
    <property type="match status" value="1"/>
</dbReference>
<feature type="repeat" description="ANK" evidence="12">
    <location>
        <begin position="440"/>
        <end position="459"/>
    </location>
</feature>
<evidence type="ECO:0000256" key="8">
    <source>
        <dbReference type="ARBA" id="ARBA00022737"/>
    </source>
</evidence>
<dbReference type="PANTHER" id="PTHR24123:SF33">
    <property type="entry name" value="PROTEIN HOS4"/>
    <property type="match status" value="1"/>
</dbReference>
<feature type="signal peptide" evidence="13">
    <location>
        <begin position="1"/>
        <end position="17"/>
    </location>
</feature>
<comment type="caution">
    <text evidence="14">The sequence shown here is derived from an EMBL/GenBank/DDBJ whole genome shotgun (WGS) entry which is preliminary data.</text>
</comment>
<evidence type="ECO:0000313" key="15">
    <source>
        <dbReference type="Proteomes" id="UP000887116"/>
    </source>
</evidence>
<evidence type="ECO:0000256" key="12">
    <source>
        <dbReference type="PROSITE-ProRule" id="PRU00023"/>
    </source>
</evidence>